<comment type="caution">
    <text evidence="1">The sequence shown here is derived from an EMBL/GenBank/DDBJ whole genome shotgun (WGS) entry which is preliminary data.</text>
</comment>
<dbReference type="Proteomes" id="UP000305095">
    <property type="component" value="Unassembled WGS sequence"/>
</dbReference>
<proteinExistence type="predicted"/>
<dbReference type="RefSeq" id="WP_137477924.1">
    <property type="nucleotide sequence ID" value="NZ_SZZP01000005.1"/>
</dbReference>
<name>A0A4U6S3H3_BRAEL</name>
<protein>
    <submittedName>
        <fullName evidence="1">Uncharacterized protein</fullName>
    </submittedName>
</protein>
<evidence type="ECO:0000313" key="1">
    <source>
        <dbReference type="EMBL" id="TKV81780.1"/>
    </source>
</evidence>
<reference evidence="1 2" key="1">
    <citation type="submission" date="2019-05" db="EMBL/GenBank/DDBJ databases">
        <title>Draft Genome of Bradyrhizobium elkanii strain SEMIA 938, Used in Commercial Inoculants for Lupinus spp. in Brazil.</title>
        <authorList>
            <person name="Hungria M."/>
            <person name="Delamuta J.R.M."/>
            <person name="Ribeiro R.A."/>
            <person name="Nogueira M.A."/>
        </authorList>
    </citation>
    <scope>NUCLEOTIDE SEQUENCE [LARGE SCALE GENOMIC DNA]</scope>
    <source>
        <strain evidence="1 2">Semia 938</strain>
    </source>
</reference>
<organism evidence="1 2">
    <name type="scientific">Bradyrhizobium elkanii</name>
    <dbReference type="NCBI Taxonomy" id="29448"/>
    <lineage>
        <taxon>Bacteria</taxon>
        <taxon>Pseudomonadati</taxon>
        <taxon>Pseudomonadota</taxon>
        <taxon>Alphaproteobacteria</taxon>
        <taxon>Hyphomicrobiales</taxon>
        <taxon>Nitrobacteraceae</taxon>
        <taxon>Bradyrhizobium</taxon>
    </lineage>
</organism>
<sequence length="106" mass="11364">MAPARAAQHKVREVEQLLELVVNFQNDPMAVRIISSATLSLPLPHLNSLGQLSLVQLALIQLPLIQLALPEVVGALDCDVTGRGTIRTETAKKAAFGRPFPCSTSP</sequence>
<accession>A0A4U6S3H3</accession>
<gene>
    <name evidence="1" type="ORF">FDV58_08905</name>
</gene>
<dbReference type="EMBL" id="SZZP01000005">
    <property type="protein sequence ID" value="TKV81780.1"/>
    <property type="molecule type" value="Genomic_DNA"/>
</dbReference>
<evidence type="ECO:0000313" key="2">
    <source>
        <dbReference type="Proteomes" id="UP000305095"/>
    </source>
</evidence>
<dbReference type="AlphaFoldDB" id="A0A4U6S3H3"/>